<name>A0AAD8XA48_GLOAC</name>
<proteinExistence type="predicted"/>
<gene>
    <name evidence="2" type="ORF">BDZ83DRAFT_774248</name>
</gene>
<dbReference type="Proteomes" id="UP001244207">
    <property type="component" value="Unassembled WGS sequence"/>
</dbReference>
<reference evidence="2" key="1">
    <citation type="submission" date="2021-12" db="EMBL/GenBank/DDBJ databases">
        <title>Comparative genomics, transcriptomics and evolutionary studies reveal genomic signatures of adaptation to plant cell wall in hemibiotrophic fungi.</title>
        <authorList>
            <consortium name="DOE Joint Genome Institute"/>
            <person name="Baroncelli R."/>
            <person name="Diaz J.F."/>
            <person name="Benocci T."/>
            <person name="Peng M."/>
            <person name="Battaglia E."/>
            <person name="Haridas S."/>
            <person name="Andreopoulos W."/>
            <person name="Labutti K."/>
            <person name="Pangilinan J."/>
            <person name="Floch G.L."/>
            <person name="Makela M.R."/>
            <person name="Henrissat B."/>
            <person name="Grigoriev I.V."/>
            <person name="Crouch J.A."/>
            <person name="De Vries R.P."/>
            <person name="Sukno S.A."/>
            <person name="Thon M.R."/>
        </authorList>
    </citation>
    <scope>NUCLEOTIDE SEQUENCE</scope>
    <source>
        <strain evidence="2">CBS 112980</strain>
    </source>
</reference>
<organism evidence="2 3">
    <name type="scientific">Glomerella acutata</name>
    <name type="common">Colletotrichum acutatum</name>
    <dbReference type="NCBI Taxonomy" id="27357"/>
    <lineage>
        <taxon>Eukaryota</taxon>
        <taxon>Fungi</taxon>
        <taxon>Dikarya</taxon>
        <taxon>Ascomycota</taxon>
        <taxon>Pezizomycotina</taxon>
        <taxon>Sordariomycetes</taxon>
        <taxon>Hypocreomycetidae</taxon>
        <taxon>Glomerellales</taxon>
        <taxon>Glomerellaceae</taxon>
        <taxon>Colletotrichum</taxon>
        <taxon>Colletotrichum acutatum species complex</taxon>
    </lineage>
</organism>
<dbReference type="RefSeq" id="XP_060357114.1">
    <property type="nucleotide sequence ID" value="XM_060515416.1"/>
</dbReference>
<keyword evidence="3" id="KW-1185">Reference proteome</keyword>
<dbReference type="GeneID" id="85399314"/>
<feature type="region of interest" description="Disordered" evidence="1">
    <location>
        <begin position="112"/>
        <end position="132"/>
    </location>
</feature>
<evidence type="ECO:0000313" key="2">
    <source>
        <dbReference type="EMBL" id="KAK1702254.1"/>
    </source>
</evidence>
<evidence type="ECO:0000313" key="3">
    <source>
        <dbReference type="Proteomes" id="UP001244207"/>
    </source>
</evidence>
<sequence>MAATFHPFLCLAGKPRARIWELNRRASHRRGACSLSSTKLYQCRGDRAKSHMATAGALLVLAYPQPQPSCILVARAMDIPIHAPMLYIDWRRPFPSSLRHFIPGPTLRPRVARGRSAMSDSTSMMISSPLGR</sequence>
<dbReference type="EMBL" id="JAHMHS010000316">
    <property type="protein sequence ID" value="KAK1702254.1"/>
    <property type="molecule type" value="Genomic_DNA"/>
</dbReference>
<dbReference type="AlphaFoldDB" id="A0AAD8XA48"/>
<accession>A0AAD8XA48</accession>
<comment type="caution">
    <text evidence="2">The sequence shown here is derived from an EMBL/GenBank/DDBJ whole genome shotgun (WGS) entry which is preliminary data.</text>
</comment>
<evidence type="ECO:0000256" key="1">
    <source>
        <dbReference type="SAM" id="MobiDB-lite"/>
    </source>
</evidence>
<protein>
    <submittedName>
        <fullName evidence="2">Uncharacterized protein</fullName>
    </submittedName>
</protein>